<organism evidence="1 2">
    <name type="scientific">Senna tora</name>
    <dbReference type="NCBI Taxonomy" id="362788"/>
    <lineage>
        <taxon>Eukaryota</taxon>
        <taxon>Viridiplantae</taxon>
        <taxon>Streptophyta</taxon>
        <taxon>Embryophyta</taxon>
        <taxon>Tracheophyta</taxon>
        <taxon>Spermatophyta</taxon>
        <taxon>Magnoliopsida</taxon>
        <taxon>eudicotyledons</taxon>
        <taxon>Gunneridae</taxon>
        <taxon>Pentapetalae</taxon>
        <taxon>rosids</taxon>
        <taxon>fabids</taxon>
        <taxon>Fabales</taxon>
        <taxon>Fabaceae</taxon>
        <taxon>Caesalpinioideae</taxon>
        <taxon>Cassia clade</taxon>
        <taxon>Senna</taxon>
    </lineage>
</organism>
<sequence>MKASYKLEGKYDCVMGKSNGTREKWYFEDEVPSSHISFPNISQATLVPSRQGIVDPSSPSVWSTKRSRSWFPLPFPFPVY</sequence>
<protein>
    <submittedName>
        <fullName evidence="1">Uncharacterized protein</fullName>
    </submittedName>
</protein>
<accession>A0A834WAV5</accession>
<reference evidence="1" key="1">
    <citation type="submission" date="2020-09" db="EMBL/GenBank/DDBJ databases">
        <title>Genome-Enabled Discovery of Anthraquinone Biosynthesis in Senna tora.</title>
        <authorList>
            <person name="Kang S.-H."/>
            <person name="Pandey R.P."/>
            <person name="Lee C.-M."/>
            <person name="Sim J.-S."/>
            <person name="Jeong J.-T."/>
            <person name="Choi B.-S."/>
            <person name="Jung M."/>
            <person name="Ginzburg D."/>
            <person name="Zhao K."/>
            <person name="Won S.Y."/>
            <person name="Oh T.-J."/>
            <person name="Yu Y."/>
            <person name="Kim N.-H."/>
            <person name="Lee O.R."/>
            <person name="Lee T.-H."/>
            <person name="Bashyal P."/>
            <person name="Kim T.-S."/>
            <person name="Lee W.-H."/>
            <person name="Kawkins C."/>
            <person name="Kim C.-K."/>
            <person name="Kim J.S."/>
            <person name="Ahn B.O."/>
            <person name="Rhee S.Y."/>
            <person name="Sohng J.K."/>
        </authorList>
    </citation>
    <scope>NUCLEOTIDE SEQUENCE</scope>
    <source>
        <tissue evidence="1">Leaf</tissue>
    </source>
</reference>
<evidence type="ECO:0000313" key="2">
    <source>
        <dbReference type="Proteomes" id="UP000634136"/>
    </source>
</evidence>
<dbReference type="Proteomes" id="UP000634136">
    <property type="component" value="Unassembled WGS sequence"/>
</dbReference>
<dbReference type="AlphaFoldDB" id="A0A834WAV5"/>
<dbReference type="EMBL" id="JAAIUW010000011">
    <property type="protein sequence ID" value="KAF7810409.1"/>
    <property type="molecule type" value="Genomic_DNA"/>
</dbReference>
<proteinExistence type="predicted"/>
<gene>
    <name evidence="1" type="ORF">G2W53_037152</name>
</gene>
<evidence type="ECO:0000313" key="1">
    <source>
        <dbReference type="EMBL" id="KAF7810409.1"/>
    </source>
</evidence>
<comment type="caution">
    <text evidence="1">The sequence shown here is derived from an EMBL/GenBank/DDBJ whole genome shotgun (WGS) entry which is preliminary data.</text>
</comment>
<keyword evidence="2" id="KW-1185">Reference proteome</keyword>
<name>A0A834WAV5_9FABA</name>